<dbReference type="InterPro" id="IPR035959">
    <property type="entry name" value="RutC-like_sf"/>
</dbReference>
<dbReference type="OrthoDB" id="9803101at2"/>
<dbReference type="PANTHER" id="PTHR11803:SF39">
    <property type="entry name" value="2-IMINOBUTANOATE_2-IMINOPROPANOATE DEAMINASE"/>
    <property type="match status" value="1"/>
</dbReference>
<dbReference type="GO" id="GO:0005829">
    <property type="term" value="C:cytosol"/>
    <property type="evidence" value="ECO:0007669"/>
    <property type="project" value="TreeGrafter"/>
</dbReference>
<dbReference type="InterPro" id="IPR006175">
    <property type="entry name" value="YjgF/YER057c/UK114"/>
</dbReference>
<dbReference type="RefSeq" id="WP_137260485.1">
    <property type="nucleotide sequence ID" value="NZ_SZQL01000002.1"/>
</dbReference>
<reference evidence="2 3" key="1">
    <citation type="submission" date="2019-05" db="EMBL/GenBank/DDBJ databases">
        <title>Panacibacter sp. strain 17mud1-8 Genome sequencing and assembly.</title>
        <authorList>
            <person name="Chhetri G."/>
        </authorList>
    </citation>
    <scope>NUCLEOTIDE SEQUENCE [LARGE SCALE GENOMIC DNA]</scope>
    <source>
        <strain evidence="2 3">17mud1-8</strain>
    </source>
</reference>
<protein>
    <submittedName>
        <fullName evidence="2">RidA family protein</fullName>
    </submittedName>
</protein>
<accession>A0A4U3LA45</accession>
<keyword evidence="3" id="KW-1185">Reference proteome</keyword>
<dbReference type="SUPFAM" id="SSF55298">
    <property type="entry name" value="YjgF-like"/>
    <property type="match status" value="1"/>
</dbReference>
<dbReference type="CDD" id="cd00448">
    <property type="entry name" value="YjgF_YER057c_UK114_family"/>
    <property type="match status" value="1"/>
</dbReference>
<evidence type="ECO:0000313" key="2">
    <source>
        <dbReference type="EMBL" id="TKK70886.1"/>
    </source>
</evidence>
<dbReference type="Gene3D" id="3.30.1330.40">
    <property type="entry name" value="RutC-like"/>
    <property type="match status" value="1"/>
</dbReference>
<dbReference type="PANTHER" id="PTHR11803">
    <property type="entry name" value="2-IMINOBUTANOATE/2-IMINOPROPANOATE DEAMINASE RIDA"/>
    <property type="match status" value="1"/>
</dbReference>
<proteinExistence type="inferred from homology"/>
<dbReference type="GO" id="GO:0019239">
    <property type="term" value="F:deaminase activity"/>
    <property type="evidence" value="ECO:0007669"/>
    <property type="project" value="TreeGrafter"/>
</dbReference>
<comment type="caution">
    <text evidence="2">The sequence shown here is derived from an EMBL/GenBank/DDBJ whole genome shotgun (WGS) entry which is preliminary data.</text>
</comment>
<sequence length="128" mass="13959">MPKQIIKTDKAPMPIGPYSQAVKVDNLLFLSGQVAIHPESNELITGDITAEAKQIMENLKAVLSEAKLTFEHVVKTTIFLADMHLFGAVNDVYGSYFNGDYPARETVAVKALPKGVEVEISMIAVVNL</sequence>
<dbReference type="AlphaFoldDB" id="A0A4U3LA45"/>
<evidence type="ECO:0000313" key="3">
    <source>
        <dbReference type="Proteomes" id="UP000305848"/>
    </source>
</evidence>
<name>A0A4U3LA45_9BACT</name>
<gene>
    <name evidence="2" type="ORF">FC093_04110</name>
</gene>
<dbReference type="FunFam" id="3.30.1330.40:FF:000001">
    <property type="entry name" value="L-PSP family endoribonuclease"/>
    <property type="match status" value="1"/>
</dbReference>
<organism evidence="2 3">
    <name type="scientific">Ilyomonas limi</name>
    <dbReference type="NCBI Taxonomy" id="2575867"/>
    <lineage>
        <taxon>Bacteria</taxon>
        <taxon>Pseudomonadati</taxon>
        <taxon>Bacteroidota</taxon>
        <taxon>Chitinophagia</taxon>
        <taxon>Chitinophagales</taxon>
        <taxon>Chitinophagaceae</taxon>
        <taxon>Ilyomonas</taxon>
    </lineage>
</organism>
<dbReference type="NCBIfam" id="TIGR00004">
    <property type="entry name" value="Rid family detoxifying hydrolase"/>
    <property type="match status" value="1"/>
</dbReference>
<dbReference type="InterPro" id="IPR006056">
    <property type="entry name" value="RidA"/>
</dbReference>
<dbReference type="Proteomes" id="UP000305848">
    <property type="component" value="Unassembled WGS sequence"/>
</dbReference>
<dbReference type="Pfam" id="PF01042">
    <property type="entry name" value="Ribonuc_L-PSP"/>
    <property type="match status" value="1"/>
</dbReference>
<dbReference type="EMBL" id="SZQL01000002">
    <property type="protein sequence ID" value="TKK70886.1"/>
    <property type="molecule type" value="Genomic_DNA"/>
</dbReference>
<comment type="similarity">
    <text evidence="1">Belongs to the RutC family.</text>
</comment>
<evidence type="ECO:0000256" key="1">
    <source>
        <dbReference type="ARBA" id="ARBA00010552"/>
    </source>
</evidence>